<gene>
    <name evidence="2" type="primary">Acey_s0498.g2520</name>
    <name evidence="2" type="ORF">Y032_0498g2520</name>
</gene>
<dbReference type="OrthoDB" id="37659at2759"/>
<evidence type="ECO:0000313" key="3">
    <source>
        <dbReference type="Proteomes" id="UP000024635"/>
    </source>
</evidence>
<name>A0A016WUI4_9BILA</name>
<protein>
    <submittedName>
        <fullName evidence="2">Uncharacterized protein</fullName>
    </submittedName>
</protein>
<organism evidence="2 3">
    <name type="scientific">Ancylostoma ceylanicum</name>
    <dbReference type="NCBI Taxonomy" id="53326"/>
    <lineage>
        <taxon>Eukaryota</taxon>
        <taxon>Metazoa</taxon>
        <taxon>Ecdysozoa</taxon>
        <taxon>Nematoda</taxon>
        <taxon>Chromadorea</taxon>
        <taxon>Rhabditida</taxon>
        <taxon>Rhabditina</taxon>
        <taxon>Rhabditomorpha</taxon>
        <taxon>Strongyloidea</taxon>
        <taxon>Ancylostomatidae</taxon>
        <taxon>Ancylostomatinae</taxon>
        <taxon>Ancylostoma</taxon>
    </lineage>
</organism>
<keyword evidence="1" id="KW-1133">Transmembrane helix</keyword>
<accession>A0A016WUI4</accession>
<dbReference type="EMBL" id="JARK01000098">
    <property type="protein sequence ID" value="EYC43261.1"/>
    <property type="molecule type" value="Genomic_DNA"/>
</dbReference>
<dbReference type="PANTHER" id="PTHR43550">
    <property type="entry name" value="3-KETODIHYDROSPHINGOSINE REDUCTASE"/>
    <property type="match status" value="1"/>
</dbReference>
<dbReference type="GO" id="GO:0005789">
    <property type="term" value="C:endoplasmic reticulum membrane"/>
    <property type="evidence" value="ECO:0007669"/>
    <property type="project" value="TreeGrafter"/>
</dbReference>
<dbReference type="GO" id="GO:0006666">
    <property type="term" value="P:3-keto-sphinganine metabolic process"/>
    <property type="evidence" value="ECO:0007669"/>
    <property type="project" value="TreeGrafter"/>
</dbReference>
<evidence type="ECO:0000256" key="1">
    <source>
        <dbReference type="SAM" id="Phobius"/>
    </source>
</evidence>
<dbReference type="AlphaFoldDB" id="A0A016WUI4"/>
<dbReference type="Proteomes" id="UP000024635">
    <property type="component" value="Unassembled WGS sequence"/>
</dbReference>
<feature type="transmembrane region" description="Helical" evidence="1">
    <location>
        <begin position="65"/>
        <end position="84"/>
    </location>
</feature>
<dbReference type="GO" id="GO:0047560">
    <property type="term" value="F:3-dehydrosphinganine reductase activity"/>
    <property type="evidence" value="ECO:0007669"/>
    <property type="project" value="TreeGrafter"/>
</dbReference>
<sequence>MPVIMRKMTAIAGIVTPEDVAISHISDIENGHYLTTNGLMGWFLGVGTAGASPERSLLQAFAQKFQIFLAGLVRGILLLIIGYFNSLSRNQMAGKKQQENICVLSSLGKFFISADRLLRWRIRPLSLLTQTIRCFPSFKILKLRAEKYSCHCGSGFGLSIFSVPTAPLTKVLKDY</sequence>
<reference evidence="3" key="1">
    <citation type="journal article" date="2015" name="Nat. Genet.">
        <title>The genome and transcriptome of the zoonotic hookworm Ancylostoma ceylanicum identify infection-specific gene families.</title>
        <authorList>
            <person name="Schwarz E.M."/>
            <person name="Hu Y."/>
            <person name="Antoshechkin I."/>
            <person name="Miller M.M."/>
            <person name="Sternberg P.W."/>
            <person name="Aroian R.V."/>
        </authorList>
    </citation>
    <scope>NUCLEOTIDE SEQUENCE</scope>
    <source>
        <strain evidence="3">HY135</strain>
    </source>
</reference>
<keyword evidence="3" id="KW-1185">Reference proteome</keyword>
<dbReference type="STRING" id="53326.A0A016WUI4"/>
<keyword evidence="1" id="KW-0472">Membrane</keyword>
<evidence type="ECO:0000313" key="2">
    <source>
        <dbReference type="EMBL" id="EYC43261.1"/>
    </source>
</evidence>
<keyword evidence="1" id="KW-0812">Transmembrane</keyword>
<proteinExistence type="predicted"/>
<dbReference type="PANTHER" id="PTHR43550:SF3">
    <property type="entry name" value="3-KETODIHYDROSPHINGOSINE REDUCTASE"/>
    <property type="match status" value="1"/>
</dbReference>
<comment type="caution">
    <text evidence="2">The sequence shown here is derived from an EMBL/GenBank/DDBJ whole genome shotgun (WGS) entry which is preliminary data.</text>
</comment>
<dbReference type="GO" id="GO:0030148">
    <property type="term" value="P:sphingolipid biosynthetic process"/>
    <property type="evidence" value="ECO:0007669"/>
    <property type="project" value="TreeGrafter"/>
</dbReference>